<feature type="active site" evidence="5">
    <location>
        <position position="25"/>
    </location>
</feature>
<accession>A0A6J1LLJ1</accession>
<dbReference type="RefSeq" id="XP_023164337.1">
    <property type="nucleotide sequence ID" value="XM_023308569.2"/>
</dbReference>
<keyword evidence="9" id="KW-1185">Reference proteome</keyword>
<feature type="active site" evidence="5">
    <location>
        <position position="43"/>
    </location>
</feature>
<dbReference type="SUPFAM" id="SSF54975">
    <property type="entry name" value="Acylphosphatase/BLUF domain-like"/>
    <property type="match status" value="1"/>
</dbReference>
<reference evidence="10" key="1">
    <citation type="submission" date="2025-08" db="UniProtKB">
        <authorList>
            <consortium name="RefSeq"/>
        </authorList>
    </citation>
    <scope>IDENTIFICATION</scope>
    <source>
        <strain evidence="10">15085-1641.00</strain>
        <tissue evidence="10">Whole body</tissue>
    </source>
</reference>
<evidence type="ECO:0000256" key="2">
    <source>
        <dbReference type="ARBA" id="ARBA00012150"/>
    </source>
</evidence>
<dbReference type="InterPro" id="IPR001792">
    <property type="entry name" value="Acylphosphatase-like_dom"/>
</dbReference>
<dbReference type="GO" id="GO:0003998">
    <property type="term" value="F:acylphosphatase activity"/>
    <property type="evidence" value="ECO:0007669"/>
    <property type="project" value="UniProtKB-EC"/>
</dbReference>
<dbReference type="PRINTS" id="PR00112">
    <property type="entry name" value="ACYLPHPHTASE"/>
</dbReference>
<dbReference type="InterPro" id="IPR017968">
    <property type="entry name" value="Acylphosphatase_CS"/>
</dbReference>
<evidence type="ECO:0000313" key="10">
    <source>
        <dbReference type="RefSeq" id="XP_023164337.1"/>
    </source>
</evidence>
<evidence type="ECO:0000256" key="3">
    <source>
        <dbReference type="ARBA" id="ARBA00022801"/>
    </source>
</evidence>
<evidence type="ECO:0000256" key="4">
    <source>
        <dbReference type="ARBA" id="ARBA00047645"/>
    </source>
</evidence>
<dbReference type="Gene3D" id="3.30.70.100">
    <property type="match status" value="1"/>
</dbReference>
<name>A0A6J1LLJ1_DROHY</name>
<dbReference type="PANTHER" id="PTHR10029:SF3">
    <property type="entry name" value="ACYLPHOSPHATASE-RELATED"/>
    <property type="match status" value="1"/>
</dbReference>
<evidence type="ECO:0000313" key="9">
    <source>
        <dbReference type="Proteomes" id="UP000504633"/>
    </source>
</evidence>
<dbReference type="GeneID" id="111595040"/>
<evidence type="ECO:0000259" key="8">
    <source>
        <dbReference type="PROSITE" id="PS51160"/>
    </source>
</evidence>
<dbReference type="OMA" id="NQVRGWV"/>
<evidence type="ECO:0000256" key="6">
    <source>
        <dbReference type="RuleBase" id="RU000553"/>
    </source>
</evidence>
<dbReference type="EC" id="3.6.1.7" evidence="2 5"/>
<proteinExistence type="inferred from homology"/>
<dbReference type="PANTHER" id="PTHR10029">
    <property type="entry name" value="ACYLPHOSPHATASE"/>
    <property type="match status" value="1"/>
</dbReference>
<dbReference type="OrthoDB" id="7961613at2759"/>
<comment type="similarity">
    <text evidence="1 7">Belongs to the acylphosphatase family.</text>
</comment>
<dbReference type="KEGG" id="dhe:111595040"/>
<dbReference type="PROSITE" id="PS00151">
    <property type="entry name" value="ACYLPHOSPHATASE_2"/>
    <property type="match status" value="1"/>
</dbReference>
<dbReference type="PROSITE" id="PS00150">
    <property type="entry name" value="ACYLPHOSPHATASE_1"/>
    <property type="match status" value="1"/>
</dbReference>
<evidence type="ECO:0000256" key="7">
    <source>
        <dbReference type="RuleBase" id="RU004168"/>
    </source>
</evidence>
<comment type="catalytic activity">
    <reaction evidence="4 5 6">
        <text>an acyl phosphate + H2O = a carboxylate + phosphate + H(+)</text>
        <dbReference type="Rhea" id="RHEA:14965"/>
        <dbReference type="ChEBI" id="CHEBI:15377"/>
        <dbReference type="ChEBI" id="CHEBI:15378"/>
        <dbReference type="ChEBI" id="CHEBI:29067"/>
        <dbReference type="ChEBI" id="CHEBI:43474"/>
        <dbReference type="ChEBI" id="CHEBI:59918"/>
        <dbReference type="EC" id="3.6.1.7"/>
    </reaction>
</comment>
<organism evidence="9 10">
    <name type="scientific">Drosophila hydei</name>
    <name type="common">Fruit fly</name>
    <dbReference type="NCBI Taxonomy" id="7224"/>
    <lineage>
        <taxon>Eukaryota</taxon>
        <taxon>Metazoa</taxon>
        <taxon>Ecdysozoa</taxon>
        <taxon>Arthropoda</taxon>
        <taxon>Hexapoda</taxon>
        <taxon>Insecta</taxon>
        <taxon>Pterygota</taxon>
        <taxon>Neoptera</taxon>
        <taxon>Endopterygota</taxon>
        <taxon>Diptera</taxon>
        <taxon>Brachycera</taxon>
        <taxon>Muscomorpha</taxon>
        <taxon>Ephydroidea</taxon>
        <taxon>Drosophilidae</taxon>
        <taxon>Drosophila</taxon>
    </lineage>
</organism>
<gene>
    <name evidence="10" type="primary">LOC111595040</name>
</gene>
<dbReference type="InterPro" id="IPR020456">
    <property type="entry name" value="Acylphosphatase"/>
</dbReference>
<protein>
    <recommendedName>
        <fullName evidence="2 5">Acylphosphatase</fullName>
        <ecNumber evidence="2 5">3.6.1.7</ecNumber>
    </recommendedName>
</protein>
<dbReference type="Pfam" id="PF00708">
    <property type="entry name" value="Acylphosphatase"/>
    <property type="match status" value="1"/>
</dbReference>
<sequence length="109" mass="12394">MQTADEQLFTCGFEVFGEVQGVRMRKATRSLALLNEVRGWVMNTDRGTVIGELEGTLPKLNTVKFWLLCYGSEKAVIEHAAFTPTKEIPVHKFDNFSIRYDANRRQAVV</sequence>
<keyword evidence="3 5" id="KW-0378">Hydrolase</keyword>
<dbReference type="AlphaFoldDB" id="A0A6J1LLJ1"/>
<dbReference type="InterPro" id="IPR036046">
    <property type="entry name" value="Acylphosphatase-like_dom_sf"/>
</dbReference>
<feature type="domain" description="Acylphosphatase-like" evidence="8">
    <location>
        <begin position="10"/>
        <end position="100"/>
    </location>
</feature>
<evidence type="ECO:0000256" key="5">
    <source>
        <dbReference type="PROSITE-ProRule" id="PRU00520"/>
    </source>
</evidence>
<dbReference type="PROSITE" id="PS51160">
    <property type="entry name" value="ACYLPHOSPHATASE_3"/>
    <property type="match status" value="1"/>
</dbReference>
<dbReference type="Proteomes" id="UP000504633">
    <property type="component" value="Unplaced"/>
</dbReference>
<evidence type="ECO:0000256" key="1">
    <source>
        <dbReference type="ARBA" id="ARBA00005614"/>
    </source>
</evidence>